<comment type="caution">
    <text evidence="1">The sequence shown here is derived from an EMBL/GenBank/DDBJ whole genome shotgun (WGS) entry which is preliminary data.</text>
</comment>
<evidence type="ECO:0000313" key="2">
    <source>
        <dbReference type="Proteomes" id="UP000233343"/>
    </source>
</evidence>
<name>A0A2N0ZLV7_9BACI</name>
<dbReference type="AlphaFoldDB" id="A0A2N0ZLV7"/>
<dbReference type="RefSeq" id="WP_066197284.1">
    <property type="nucleotide sequence ID" value="NZ_JAMAUX010000003.1"/>
</dbReference>
<keyword evidence="2" id="KW-1185">Reference proteome</keyword>
<proteinExistence type="predicted"/>
<accession>A0A2N0ZLV7</accession>
<dbReference type="EMBL" id="PISD01000007">
    <property type="protein sequence ID" value="PKG30478.1"/>
    <property type="molecule type" value="Genomic_DNA"/>
</dbReference>
<evidence type="ECO:0000313" key="1">
    <source>
        <dbReference type="EMBL" id="PKG30478.1"/>
    </source>
</evidence>
<sequence>MSSGKKLDVDKLVKAGVPKEMAEKIADGSQPSINTSATGGGGGSAVSLTYVDNYSTLLLVYTFLLHSMDKDPRNGSNQILNESLLATLQTAMQEQKQYRKSFLDAVNRLNQNPPL</sequence>
<gene>
    <name evidence="1" type="ORF">CWS20_02375</name>
</gene>
<reference evidence="1 2" key="1">
    <citation type="journal article" date="2010" name="Int. J. Syst. Evol. Microbiol.">
        <title>Bacillus horneckiae sp. nov., isolated from a spacecraft-assembly clean room.</title>
        <authorList>
            <person name="Vaishampayan P."/>
            <person name="Probst A."/>
            <person name="Krishnamurthi S."/>
            <person name="Ghosh S."/>
            <person name="Osman S."/>
            <person name="McDowall A."/>
            <person name="Ruckmani A."/>
            <person name="Mayilraj S."/>
            <person name="Venkateswaran K."/>
        </authorList>
    </citation>
    <scope>NUCLEOTIDE SEQUENCE [LARGE SCALE GENOMIC DNA]</scope>
    <source>
        <strain evidence="2">1PO1SC</strain>
    </source>
</reference>
<dbReference type="Proteomes" id="UP000233343">
    <property type="component" value="Unassembled WGS sequence"/>
</dbReference>
<organism evidence="1 2">
    <name type="scientific">Cytobacillus horneckiae</name>
    <dbReference type="NCBI Taxonomy" id="549687"/>
    <lineage>
        <taxon>Bacteria</taxon>
        <taxon>Bacillati</taxon>
        <taxon>Bacillota</taxon>
        <taxon>Bacilli</taxon>
        <taxon>Bacillales</taxon>
        <taxon>Bacillaceae</taxon>
        <taxon>Cytobacillus</taxon>
    </lineage>
</organism>
<protein>
    <submittedName>
        <fullName evidence="1">Uncharacterized protein</fullName>
    </submittedName>
</protein>